<evidence type="ECO:0000313" key="4">
    <source>
        <dbReference type="Proteomes" id="UP001211907"/>
    </source>
</evidence>
<dbReference type="InterPro" id="IPR052356">
    <property type="entry name" value="Thiol_S-MT"/>
</dbReference>
<dbReference type="Pfam" id="PF08241">
    <property type="entry name" value="Methyltransf_11"/>
    <property type="match status" value="1"/>
</dbReference>
<evidence type="ECO:0000259" key="2">
    <source>
        <dbReference type="Pfam" id="PF08241"/>
    </source>
</evidence>
<feature type="domain" description="Methyltransferase type 11" evidence="2">
    <location>
        <begin position="94"/>
        <end position="169"/>
    </location>
</feature>
<dbReference type="Gene3D" id="3.40.50.150">
    <property type="entry name" value="Vaccinia Virus protein VP39"/>
    <property type="match status" value="1"/>
</dbReference>
<gene>
    <name evidence="3" type="ORF">HK100_000025</name>
</gene>
<dbReference type="EMBL" id="JADGJH010000001">
    <property type="protein sequence ID" value="KAJ3143226.1"/>
    <property type="molecule type" value="Genomic_DNA"/>
</dbReference>
<reference evidence="3" key="1">
    <citation type="submission" date="2020-05" db="EMBL/GenBank/DDBJ databases">
        <title>Phylogenomic resolution of chytrid fungi.</title>
        <authorList>
            <person name="Stajich J.E."/>
            <person name="Amses K."/>
            <person name="Simmons R."/>
            <person name="Seto K."/>
            <person name="Myers J."/>
            <person name="Bonds A."/>
            <person name="Quandt C.A."/>
            <person name="Barry K."/>
            <person name="Liu P."/>
            <person name="Grigoriev I."/>
            <person name="Longcore J.E."/>
            <person name="James T.Y."/>
        </authorList>
    </citation>
    <scope>NUCLEOTIDE SEQUENCE</scope>
    <source>
        <strain evidence="3">JEL0513</strain>
    </source>
</reference>
<dbReference type="AlphaFoldDB" id="A0AAD5TAX9"/>
<comment type="caution">
    <text evidence="3">The sequence shown here is derived from an EMBL/GenBank/DDBJ whole genome shotgun (WGS) entry which is preliminary data.</text>
</comment>
<keyword evidence="1" id="KW-0812">Transmembrane</keyword>
<accession>A0AAD5TAX9</accession>
<dbReference type="SUPFAM" id="SSF53335">
    <property type="entry name" value="S-adenosyl-L-methionine-dependent methyltransferases"/>
    <property type="match status" value="1"/>
</dbReference>
<dbReference type="PANTHER" id="PTHR45036">
    <property type="entry name" value="METHYLTRANSFERASE LIKE 7B"/>
    <property type="match status" value="1"/>
</dbReference>
<dbReference type="PANTHER" id="PTHR45036:SF1">
    <property type="entry name" value="METHYLTRANSFERASE LIKE 7A"/>
    <property type="match status" value="1"/>
</dbReference>
<dbReference type="InterPro" id="IPR013216">
    <property type="entry name" value="Methyltransf_11"/>
</dbReference>
<dbReference type="InterPro" id="IPR029063">
    <property type="entry name" value="SAM-dependent_MTases_sf"/>
</dbReference>
<keyword evidence="1" id="KW-1133">Transmembrane helix</keyword>
<organism evidence="3 4">
    <name type="scientific">Physocladia obscura</name>
    <dbReference type="NCBI Taxonomy" id="109957"/>
    <lineage>
        <taxon>Eukaryota</taxon>
        <taxon>Fungi</taxon>
        <taxon>Fungi incertae sedis</taxon>
        <taxon>Chytridiomycota</taxon>
        <taxon>Chytridiomycota incertae sedis</taxon>
        <taxon>Chytridiomycetes</taxon>
        <taxon>Chytridiales</taxon>
        <taxon>Chytriomycetaceae</taxon>
        <taxon>Physocladia</taxon>
    </lineage>
</organism>
<evidence type="ECO:0000256" key="1">
    <source>
        <dbReference type="SAM" id="Phobius"/>
    </source>
</evidence>
<name>A0AAD5TAX9_9FUNG</name>
<keyword evidence="1" id="KW-0472">Membrane</keyword>
<feature type="transmembrane region" description="Helical" evidence="1">
    <location>
        <begin position="16"/>
        <end position="37"/>
    </location>
</feature>
<sequence>MDSDSGKRMTFAQKTLIALEMLSVLRAALLPTVFAIFRQPSLLLHGRQLQQRIMASIWTGGMGDGVNENNKQVRARLITPNATGIVLDEKTKISKYIAIEPNLDMHPFIIAAAEKSGIPFEILAIGINELDPYLRVDTVVCVLTLCSVGNVEKAAHTIYNALKPGGVLVAFEHVKSKLKEVEWWQRFWEPIWGLLFDSCKLTVDSLDVLQRLEWIKAEVSIMEGDIQTNLFVHEHGVFQKPKK</sequence>
<dbReference type="GO" id="GO:0008757">
    <property type="term" value="F:S-adenosylmethionine-dependent methyltransferase activity"/>
    <property type="evidence" value="ECO:0007669"/>
    <property type="project" value="InterPro"/>
</dbReference>
<dbReference type="Proteomes" id="UP001211907">
    <property type="component" value="Unassembled WGS sequence"/>
</dbReference>
<protein>
    <recommendedName>
        <fullName evidence="2">Methyltransferase type 11 domain-containing protein</fullName>
    </recommendedName>
</protein>
<evidence type="ECO:0000313" key="3">
    <source>
        <dbReference type="EMBL" id="KAJ3143226.1"/>
    </source>
</evidence>
<keyword evidence="4" id="KW-1185">Reference proteome</keyword>
<proteinExistence type="predicted"/>